<proteinExistence type="predicted"/>
<gene>
    <name evidence="1" type="ORF">NliqN6_2326</name>
</gene>
<comment type="caution">
    <text evidence="1">The sequence shown here is derived from an EMBL/GenBank/DDBJ whole genome shotgun (WGS) entry which is preliminary data.</text>
</comment>
<evidence type="ECO:0000313" key="2">
    <source>
        <dbReference type="Proteomes" id="UP000620104"/>
    </source>
</evidence>
<organism evidence="1 2">
    <name type="scientific">Naganishia liquefaciens</name>
    <dbReference type="NCBI Taxonomy" id="104408"/>
    <lineage>
        <taxon>Eukaryota</taxon>
        <taxon>Fungi</taxon>
        <taxon>Dikarya</taxon>
        <taxon>Basidiomycota</taxon>
        <taxon>Agaricomycotina</taxon>
        <taxon>Tremellomycetes</taxon>
        <taxon>Filobasidiales</taxon>
        <taxon>Filobasidiaceae</taxon>
        <taxon>Naganishia</taxon>
    </lineage>
</organism>
<protein>
    <submittedName>
        <fullName evidence="1">Uncharacterized protein</fullName>
    </submittedName>
</protein>
<dbReference type="Proteomes" id="UP000620104">
    <property type="component" value="Unassembled WGS sequence"/>
</dbReference>
<name>A0A8H3TTG2_9TREE</name>
<keyword evidence="2" id="KW-1185">Reference proteome</keyword>
<sequence length="91" mass="10194">MIKNLTSLSDESLLGIVARGWTRRLPKGAAFNLASHYNNMPAKNDVECILETRKNRFFPGIAGYIQSRDMQLRTARTSTVDSTAHHLDFVG</sequence>
<dbReference type="EMBL" id="BLZA01000016">
    <property type="protein sequence ID" value="GHJ85924.1"/>
    <property type="molecule type" value="Genomic_DNA"/>
</dbReference>
<accession>A0A8H3TTG2</accession>
<evidence type="ECO:0000313" key="1">
    <source>
        <dbReference type="EMBL" id="GHJ85924.1"/>
    </source>
</evidence>
<reference evidence="1" key="1">
    <citation type="submission" date="2020-07" db="EMBL/GenBank/DDBJ databases">
        <title>Draft Genome Sequence of a Deep-Sea Yeast, Naganishia (Cryptococcus) liquefaciens strain N6.</title>
        <authorList>
            <person name="Han Y.W."/>
            <person name="Kajitani R."/>
            <person name="Morimoto H."/>
            <person name="Parhat M."/>
            <person name="Tsubouchi H."/>
            <person name="Bakenova O."/>
            <person name="Ogata M."/>
            <person name="Argunhan B."/>
            <person name="Aoki R."/>
            <person name="Kajiwara S."/>
            <person name="Itoh T."/>
            <person name="Iwasaki H."/>
        </authorList>
    </citation>
    <scope>NUCLEOTIDE SEQUENCE</scope>
    <source>
        <strain evidence="1">N6</strain>
    </source>
</reference>
<dbReference type="AlphaFoldDB" id="A0A8H3TTG2"/>